<dbReference type="Proteomes" id="UP001161389">
    <property type="component" value="Unassembled WGS sequence"/>
</dbReference>
<dbReference type="EMBL" id="BSNM01000016">
    <property type="protein sequence ID" value="GLQ32642.1"/>
    <property type="molecule type" value="Genomic_DNA"/>
</dbReference>
<accession>A0AA37SE68</accession>
<evidence type="ECO:0000313" key="1">
    <source>
        <dbReference type="EMBL" id="GLQ32642.1"/>
    </source>
</evidence>
<dbReference type="RefSeq" id="WP_284382697.1">
    <property type="nucleotide sequence ID" value="NZ_BSNM01000016.1"/>
</dbReference>
<dbReference type="AlphaFoldDB" id="A0AA37SE68"/>
<keyword evidence="2" id="KW-1185">Reference proteome</keyword>
<evidence type="ECO:0000313" key="2">
    <source>
        <dbReference type="Proteomes" id="UP001161389"/>
    </source>
</evidence>
<reference evidence="1" key="2">
    <citation type="submission" date="2023-01" db="EMBL/GenBank/DDBJ databases">
        <title>Draft genome sequence of Litoribrevibacter albus strain NBRC 110071.</title>
        <authorList>
            <person name="Sun Q."/>
            <person name="Mori K."/>
        </authorList>
    </citation>
    <scope>NUCLEOTIDE SEQUENCE</scope>
    <source>
        <strain evidence="1">NBRC 110071</strain>
    </source>
</reference>
<proteinExistence type="predicted"/>
<comment type="caution">
    <text evidence="1">The sequence shown here is derived from an EMBL/GenBank/DDBJ whole genome shotgun (WGS) entry which is preliminary data.</text>
</comment>
<gene>
    <name evidence="1" type="ORF">GCM10007876_31210</name>
</gene>
<protein>
    <recommendedName>
        <fullName evidence="3">Transcription elongation factor GreAB</fullName>
    </recommendedName>
</protein>
<dbReference type="SUPFAM" id="SSF54534">
    <property type="entry name" value="FKBP-like"/>
    <property type="match status" value="1"/>
</dbReference>
<organism evidence="1 2">
    <name type="scientific">Litoribrevibacter albus</name>
    <dbReference type="NCBI Taxonomy" id="1473156"/>
    <lineage>
        <taxon>Bacteria</taxon>
        <taxon>Pseudomonadati</taxon>
        <taxon>Pseudomonadota</taxon>
        <taxon>Gammaproteobacteria</taxon>
        <taxon>Oceanospirillales</taxon>
        <taxon>Oceanospirillaceae</taxon>
        <taxon>Litoribrevibacter</taxon>
    </lineage>
</organism>
<name>A0AA37SE68_9GAMM</name>
<sequence>MNKETLRHAILLKLEDQLQLAIKAANEARDLAIHEQSQPETQYDTVGLEASYLAHGQSQRVFDLEVMIQTYRKQVFRAFTDEDEIALTALVHLQYPDARKAFFIGPCAGGLECNVDGEIIQLLTPQAPLARQLLGAFEGDEIMLPGQDTLIEILSVS</sequence>
<reference evidence="1" key="1">
    <citation type="journal article" date="2014" name="Int. J. Syst. Evol. Microbiol.">
        <title>Complete genome sequence of Corynebacterium casei LMG S-19264T (=DSM 44701T), isolated from a smear-ripened cheese.</title>
        <authorList>
            <consortium name="US DOE Joint Genome Institute (JGI-PGF)"/>
            <person name="Walter F."/>
            <person name="Albersmeier A."/>
            <person name="Kalinowski J."/>
            <person name="Ruckert C."/>
        </authorList>
    </citation>
    <scope>NUCLEOTIDE SEQUENCE</scope>
    <source>
        <strain evidence="1">NBRC 110071</strain>
    </source>
</reference>
<evidence type="ECO:0008006" key="3">
    <source>
        <dbReference type="Google" id="ProtNLM"/>
    </source>
</evidence>